<dbReference type="RefSeq" id="WP_258811824.1">
    <property type="nucleotide sequence ID" value="NZ_JANUGU010000003.1"/>
</dbReference>
<reference evidence="1 2" key="1">
    <citation type="submission" date="2022-08" db="EMBL/GenBank/DDBJ databases">
        <title>Reclassification of Massilia species as members of the genera Telluria, Duganella, Pseudoduganella, Mokoshia gen. nov. and Zemynaea gen. nov. using orthogonal and non-orthogonal genome-based approaches.</title>
        <authorList>
            <person name="Bowman J.P."/>
        </authorList>
    </citation>
    <scope>NUCLEOTIDE SEQUENCE [LARGE SCALE GENOMIC DNA]</scope>
    <source>
        <strain evidence="1 2">JCM 31606</strain>
    </source>
</reference>
<evidence type="ECO:0000313" key="1">
    <source>
        <dbReference type="EMBL" id="MCS0658630.1"/>
    </source>
</evidence>
<accession>A0ABT2CXV2</accession>
<comment type="caution">
    <text evidence="1">The sequence shown here is derived from an EMBL/GenBank/DDBJ whole genome shotgun (WGS) entry which is preliminary data.</text>
</comment>
<organism evidence="1 2">
    <name type="scientific">Massilia terrae</name>
    <dbReference type="NCBI Taxonomy" id="1811224"/>
    <lineage>
        <taxon>Bacteria</taxon>
        <taxon>Pseudomonadati</taxon>
        <taxon>Pseudomonadota</taxon>
        <taxon>Betaproteobacteria</taxon>
        <taxon>Burkholderiales</taxon>
        <taxon>Oxalobacteraceae</taxon>
        <taxon>Telluria group</taxon>
        <taxon>Massilia</taxon>
    </lineage>
</organism>
<dbReference type="Proteomes" id="UP001204621">
    <property type="component" value="Unassembled WGS sequence"/>
</dbReference>
<keyword evidence="2" id="KW-1185">Reference proteome</keyword>
<sequence>MFYTSSAKTLVNHRTDAACCFRARATDVDTLRQQVGIVRRATVFPYGNTRQARRGRALREIKAYWRAVRKLRGGGPL</sequence>
<evidence type="ECO:0000313" key="2">
    <source>
        <dbReference type="Proteomes" id="UP001204621"/>
    </source>
</evidence>
<gene>
    <name evidence="1" type="ORF">NX778_11190</name>
</gene>
<name>A0ABT2CXV2_9BURK</name>
<protein>
    <submittedName>
        <fullName evidence="1">Uncharacterized protein</fullName>
    </submittedName>
</protein>
<dbReference type="EMBL" id="JANUGU010000003">
    <property type="protein sequence ID" value="MCS0658630.1"/>
    <property type="molecule type" value="Genomic_DNA"/>
</dbReference>
<proteinExistence type="predicted"/>